<dbReference type="SUPFAM" id="SSF56059">
    <property type="entry name" value="Glutathione synthetase ATP-binding domain-like"/>
    <property type="match status" value="1"/>
</dbReference>
<dbReference type="PROSITE" id="PS50975">
    <property type="entry name" value="ATP_GRASP"/>
    <property type="match status" value="1"/>
</dbReference>
<dbReference type="GO" id="GO:0046872">
    <property type="term" value="F:metal ion binding"/>
    <property type="evidence" value="ECO:0007669"/>
    <property type="project" value="InterPro"/>
</dbReference>
<gene>
    <name evidence="2" type="ORF">MNBD_NITROSPINAE01-564</name>
</gene>
<proteinExistence type="predicted"/>
<organism evidence="2">
    <name type="scientific">hydrothermal vent metagenome</name>
    <dbReference type="NCBI Taxonomy" id="652676"/>
    <lineage>
        <taxon>unclassified sequences</taxon>
        <taxon>metagenomes</taxon>
        <taxon>ecological metagenomes</taxon>
    </lineage>
</organism>
<evidence type="ECO:0000313" key="2">
    <source>
        <dbReference type="EMBL" id="VAX14912.1"/>
    </source>
</evidence>
<dbReference type="EMBL" id="UOGC01000001">
    <property type="protein sequence ID" value="VAX14912.1"/>
    <property type="molecule type" value="Genomic_DNA"/>
</dbReference>
<accession>A0A3B1BFM5</accession>
<reference evidence="2" key="1">
    <citation type="submission" date="2018-06" db="EMBL/GenBank/DDBJ databases">
        <authorList>
            <person name="Zhirakovskaya E."/>
        </authorList>
    </citation>
    <scope>NUCLEOTIDE SEQUENCE</scope>
</reference>
<dbReference type="Gene3D" id="3.30.470.20">
    <property type="entry name" value="ATP-grasp fold, B domain"/>
    <property type="match status" value="1"/>
</dbReference>
<dbReference type="InterPro" id="IPR011761">
    <property type="entry name" value="ATP-grasp"/>
</dbReference>
<dbReference type="AlphaFoldDB" id="A0A3B1BFM5"/>
<dbReference type="InterPro" id="IPR003806">
    <property type="entry name" value="ATP-grasp_PylC-type"/>
</dbReference>
<name>A0A3B1BFM5_9ZZZZ</name>
<sequence length="409" mass="45099">MHKPALHIHSVSFEHGNEIWHGVKGGYKKLETEFKSLSRRALLMAGPEDVIILDGPVDEKYISLLRDLGVGGAEIKIPSHKSASCLVEDVAMSPELVDFIAAWEGETEVYMPSPACDKLSEKIGRPLFPTPFGVATALNDKVFFIRLLEDIDAPKIETVIGNSNAMAGRINRNPDAKTIVRGARSVGGSMVFPVRNKNERVRTLKVLNKITDERLFIFQPFIEPAETPNLQFYVGEKDVTLFGETVQVLNPQMGHVGNLFDRSENKTARDLMIKWGVALAMESASLGYRGVLGVDFIVTQDGSVYPIEMNARHNTSTHALWFVNRLLTKDPMIQAPSGMAAYWGYSVSRSLSASEWLDALGNLAFDPSKMRGVLPYDINGTTLHAVIVGTDSDDRASLIESARDIATRI</sequence>
<dbReference type="Pfam" id="PF02655">
    <property type="entry name" value="ATP-grasp_3"/>
    <property type="match status" value="1"/>
</dbReference>
<evidence type="ECO:0000259" key="1">
    <source>
        <dbReference type="PROSITE" id="PS50975"/>
    </source>
</evidence>
<protein>
    <recommendedName>
        <fullName evidence="1">ATP-grasp domain-containing protein</fullName>
    </recommendedName>
</protein>
<dbReference type="GO" id="GO:0005524">
    <property type="term" value="F:ATP binding"/>
    <property type="evidence" value="ECO:0007669"/>
    <property type="project" value="InterPro"/>
</dbReference>
<feature type="domain" description="ATP-grasp" evidence="1">
    <location>
        <begin position="145"/>
        <end position="341"/>
    </location>
</feature>